<reference evidence="1 2" key="1">
    <citation type="journal article" date="2022" name="bioRxiv">
        <title>The genome of the oomycete Peronosclerospora sorghi, a cosmopolitan pathogen of maize and sorghum, is inflated with dispersed pseudogenes.</title>
        <authorList>
            <person name="Fletcher K."/>
            <person name="Martin F."/>
            <person name="Isakeit T."/>
            <person name="Cavanaugh K."/>
            <person name="Magill C."/>
            <person name="Michelmore R."/>
        </authorList>
    </citation>
    <scope>NUCLEOTIDE SEQUENCE [LARGE SCALE GENOMIC DNA]</scope>
    <source>
        <strain evidence="1">P6</strain>
    </source>
</reference>
<name>A0ACC0WFZ5_9STRA</name>
<dbReference type="Proteomes" id="UP001163321">
    <property type="component" value="Chromosome 13"/>
</dbReference>
<evidence type="ECO:0000313" key="2">
    <source>
        <dbReference type="Proteomes" id="UP001163321"/>
    </source>
</evidence>
<evidence type="ECO:0000313" key="1">
    <source>
        <dbReference type="EMBL" id="KAI9917216.1"/>
    </source>
</evidence>
<comment type="caution">
    <text evidence="1">The sequence shown here is derived from an EMBL/GenBank/DDBJ whole genome shotgun (WGS) entry which is preliminary data.</text>
</comment>
<proteinExistence type="predicted"/>
<gene>
    <name evidence="1" type="ORF">PsorP6_012637</name>
</gene>
<protein>
    <submittedName>
        <fullName evidence="1">Uncharacterized protein</fullName>
    </submittedName>
</protein>
<organism evidence="1 2">
    <name type="scientific">Peronosclerospora sorghi</name>
    <dbReference type="NCBI Taxonomy" id="230839"/>
    <lineage>
        <taxon>Eukaryota</taxon>
        <taxon>Sar</taxon>
        <taxon>Stramenopiles</taxon>
        <taxon>Oomycota</taxon>
        <taxon>Peronosporomycetes</taxon>
        <taxon>Peronosporales</taxon>
        <taxon>Peronosporaceae</taxon>
        <taxon>Peronosclerospora</taxon>
    </lineage>
</organism>
<accession>A0ACC0WFZ5</accession>
<dbReference type="EMBL" id="CM047592">
    <property type="protein sequence ID" value="KAI9917216.1"/>
    <property type="molecule type" value="Genomic_DNA"/>
</dbReference>
<keyword evidence="2" id="KW-1185">Reference proteome</keyword>
<sequence>MQQTFHHIDAVLSWPRRHFYLIVLSPTASSHLATAPNNVSLSTQPSAGVLNVEILGARNLSPSVLGSLLKWMPNYSNSYVVLSLDRERFVSSIKKRELSPIWKETAQFNVPLPSEAEIMQTSGIPIAGSGGKMKGKDQIVKSIGAAAAMAKVYCPYQPCAPELYVQIFHRLDELKSTETTSAPMTSSSGSLHVSALRTEDKLICAVIVPLLPCLMPNASSSRNHKMQDNCKMSLDFDVSAALNELLPQKGDIVRLTGFGGLGYYSKLLPPSARIEVLGLFQYQVFVQARSQEGWPLSFELHRILVHVERRPSLFLDASEQLHNQVSRVRQLRMVTGAQRLWQALPDTPRTQLENSAAFVAFFGSQSYSMVMRSTHELLRSGVNSGVQKFVASSKDVFGQVKQEFIRVYWNAPRRMSLIESRRHHSV</sequence>